<dbReference type="PhylomeDB" id="Q16HC0"/>
<gene>
    <name evidence="3" type="ORF">AaeL_AAEL014075</name>
</gene>
<organism evidence="3 4">
    <name type="scientific">Aedes aegypti</name>
    <name type="common">Yellowfever mosquito</name>
    <name type="synonym">Culex aegypti</name>
    <dbReference type="NCBI Taxonomy" id="7159"/>
    <lineage>
        <taxon>Eukaryota</taxon>
        <taxon>Metazoa</taxon>
        <taxon>Ecdysozoa</taxon>
        <taxon>Arthropoda</taxon>
        <taxon>Hexapoda</taxon>
        <taxon>Insecta</taxon>
        <taxon>Pterygota</taxon>
        <taxon>Neoptera</taxon>
        <taxon>Endopterygota</taxon>
        <taxon>Diptera</taxon>
        <taxon>Nematocera</taxon>
        <taxon>Culicoidea</taxon>
        <taxon>Culicidae</taxon>
        <taxon>Culicinae</taxon>
        <taxon>Aedini</taxon>
        <taxon>Aedes</taxon>
        <taxon>Stegomyia</taxon>
    </lineage>
</organism>
<dbReference type="SMART" id="SM00369">
    <property type="entry name" value="LRR_TYP"/>
    <property type="match status" value="2"/>
</dbReference>
<feature type="non-terminal residue" evidence="3">
    <location>
        <position position="113"/>
    </location>
</feature>
<dbReference type="Pfam" id="PF12799">
    <property type="entry name" value="LRR_4"/>
    <property type="match status" value="1"/>
</dbReference>
<evidence type="ECO:0000256" key="2">
    <source>
        <dbReference type="ARBA" id="ARBA00022737"/>
    </source>
</evidence>
<dbReference type="EMBL" id="CH478183">
    <property type="protein sequence ID" value="EAT33655.1"/>
    <property type="molecule type" value="Genomic_DNA"/>
</dbReference>
<dbReference type="InterPro" id="IPR050216">
    <property type="entry name" value="LRR_domain-containing"/>
</dbReference>
<dbReference type="InterPro" id="IPR032675">
    <property type="entry name" value="LRR_dom_sf"/>
</dbReference>
<evidence type="ECO:0000256" key="1">
    <source>
        <dbReference type="ARBA" id="ARBA00022614"/>
    </source>
</evidence>
<evidence type="ECO:0000313" key="4">
    <source>
        <dbReference type="Proteomes" id="UP000682892"/>
    </source>
</evidence>
<dbReference type="PROSITE" id="PS51450">
    <property type="entry name" value="LRR"/>
    <property type="match status" value="1"/>
</dbReference>
<dbReference type="Proteomes" id="UP000682892">
    <property type="component" value="Unassembled WGS sequence"/>
</dbReference>
<dbReference type="STRING" id="7159.Q16HC0"/>
<name>Q16HC0_AEDAE</name>
<reference evidence="3" key="3">
    <citation type="submission" date="2012-09" db="EMBL/GenBank/DDBJ databases">
        <authorList>
            <consortium name="VectorBase"/>
        </authorList>
    </citation>
    <scope>NUCLEOTIDE SEQUENCE</scope>
    <source>
        <strain evidence="3">Liverpool</strain>
    </source>
</reference>
<dbReference type="GO" id="GO:0005737">
    <property type="term" value="C:cytoplasm"/>
    <property type="evidence" value="ECO:0007669"/>
    <property type="project" value="TreeGrafter"/>
</dbReference>
<sequence length="113" mass="12685">MNEKLVSCSFQIKQDGSGDGEKRLDLGDSGLQQIPEIFLQSCTTVEELLAGKNKLQELALRALGEFVQLKVLRLNGNALKSFPDSLYNLRKLKILDLEENEIRKLPEKIALLT</sequence>
<dbReference type="eggNOG" id="KOG0618">
    <property type="taxonomic scope" value="Eukaryota"/>
</dbReference>
<dbReference type="PANTHER" id="PTHR48051">
    <property type="match status" value="1"/>
</dbReference>
<dbReference type="InterPro" id="IPR025875">
    <property type="entry name" value="Leu-rich_rpt_4"/>
</dbReference>
<proteinExistence type="predicted"/>
<dbReference type="SUPFAM" id="SSF52058">
    <property type="entry name" value="L domain-like"/>
    <property type="match status" value="1"/>
</dbReference>
<dbReference type="PANTHER" id="PTHR48051:SF1">
    <property type="entry name" value="RAS SUPPRESSOR PROTEIN 1"/>
    <property type="match status" value="1"/>
</dbReference>
<accession>Q16HC0</accession>
<dbReference type="InterPro" id="IPR003591">
    <property type="entry name" value="Leu-rich_rpt_typical-subtyp"/>
</dbReference>
<keyword evidence="1" id="KW-0433">Leucine-rich repeat</keyword>
<reference evidence="3" key="2">
    <citation type="journal article" date="2007" name="Science">
        <title>Genome sequence of Aedes aegypti, a major arbovirus vector.</title>
        <authorList>
            <person name="Nene V."/>
            <person name="Wortman J.R."/>
            <person name="Lawson D."/>
            <person name="Haas B."/>
            <person name="Kodira C."/>
            <person name="Tu Z.J."/>
            <person name="Loftus B."/>
            <person name="Xi Z."/>
            <person name="Megy K."/>
            <person name="Grabherr M."/>
            <person name="Ren Q."/>
            <person name="Zdobnov E.M."/>
            <person name="Lobo N.F."/>
            <person name="Campbell K.S."/>
            <person name="Brown S.E."/>
            <person name="Bonaldo M.F."/>
            <person name="Zhu J."/>
            <person name="Sinkins S.P."/>
            <person name="Hogenkamp D.G."/>
            <person name="Amedeo P."/>
            <person name="Arensburger P."/>
            <person name="Atkinson P.W."/>
            <person name="Bidwell S."/>
            <person name="Biedler J."/>
            <person name="Birney E."/>
            <person name="Bruggner R.V."/>
            <person name="Costas J."/>
            <person name="Coy M.R."/>
            <person name="Crabtree J."/>
            <person name="Crawford M."/>
            <person name="Debruyn B."/>
            <person name="Decaprio D."/>
            <person name="Eiglmeier K."/>
            <person name="Eisenstadt E."/>
            <person name="El-Dorry H."/>
            <person name="Gelbart W.M."/>
            <person name="Gomes S.L."/>
            <person name="Hammond M."/>
            <person name="Hannick L.I."/>
            <person name="Hogan J.R."/>
            <person name="Holmes M.H."/>
            <person name="Jaffe D."/>
            <person name="Johnston J.S."/>
            <person name="Kennedy R.C."/>
            <person name="Koo H."/>
            <person name="Kravitz S."/>
            <person name="Kriventseva E.V."/>
            <person name="Kulp D."/>
            <person name="Labutti K."/>
            <person name="Lee E."/>
            <person name="Li S."/>
            <person name="Lovin D.D."/>
            <person name="Mao C."/>
            <person name="Mauceli E."/>
            <person name="Menck C.F."/>
            <person name="Miller J.R."/>
            <person name="Montgomery P."/>
            <person name="Mori A."/>
            <person name="Nascimento A.L."/>
            <person name="Naveira H.F."/>
            <person name="Nusbaum C."/>
            <person name="O'leary S."/>
            <person name="Orvis J."/>
            <person name="Pertea M."/>
            <person name="Quesneville H."/>
            <person name="Reidenbach K.R."/>
            <person name="Rogers Y.H."/>
            <person name="Roth C.W."/>
            <person name="Schneider J.R."/>
            <person name="Schatz M."/>
            <person name="Shumway M."/>
            <person name="Stanke M."/>
            <person name="Stinson E.O."/>
            <person name="Tubio J.M."/>
            <person name="Vanzee J.P."/>
            <person name="Verjovski-Almeida S."/>
            <person name="Werner D."/>
            <person name="White O."/>
            <person name="Wyder S."/>
            <person name="Zeng Q."/>
            <person name="Zhao Q."/>
            <person name="Zhao Y."/>
            <person name="Hill C.A."/>
            <person name="Raikhel A.S."/>
            <person name="Soares M.B."/>
            <person name="Knudson D.L."/>
            <person name="Lee N.H."/>
            <person name="Galagan J."/>
            <person name="Salzberg S.L."/>
            <person name="Paulsen I.T."/>
            <person name="Dimopoulos G."/>
            <person name="Collins F.H."/>
            <person name="Birren B."/>
            <person name="Fraser-Liggett C.M."/>
            <person name="Severson D.W."/>
        </authorList>
    </citation>
    <scope>NUCLEOTIDE SEQUENCE [LARGE SCALE GENOMIC DNA]</scope>
    <source>
        <strain evidence="3">Liverpool</strain>
    </source>
</reference>
<reference evidence="3" key="1">
    <citation type="submission" date="2005-10" db="EMBL/GenBank/DDBJ databases">
        <authorList>
            <person name="Loftus B.J."/>
            <person name="Nene V.M."/>
            <person name="Hannick L.I."/>
            <person name="Bidwell S."/>
            <person name="Haas B."/>
            <person name="Amedeo P."/>
            <person name="Orvis J."/>
            <person name="Wortman J.R."/>
            <person name="White O.R."/>
            <person name="Salzberg S."/>
            <person name="Shumway M."/>
            <person name="Koo H."/>
            <person name="Zhao Y."/>
            <person name="Holmes M."/>
            <person name="Miller J."/>
            <person name="Schatz M."/>
            <person name="Pop M."/>
            <person name="Pai G."/>
            <person name="Utterback T."/>
            <person name="Rogers Y.-H."/>
            <person name="Kravitz S."/>
            <person name="Fraser C.M."/>
        </authorList>
    </citation>
    <scope>NUCLEOTIDE SEQUENCE</scope>
    <source>
        <strain evidence="3">Liverpool</strain>
    </source>
</reference>
<dbReference type="PaxDb" id="7159-AAEL014075-PA"/>
<dbReference type="Gene3D" id="3.80.10.10">
    <property type="entry name" value="Ribonuclease Inhibitor"/>
    <property type="match status" value="1"/>
</dbReference>
<keyword evidence="2" id="KW-0677">Repeat</keyword>
<protein>
    <submittedName>
        <fullName evidence="3">AAEL014075-PA</fullName>
    </submittedName>
</protein>
<dbReference type="AlphaFoldDB" id="Q16HC0"/>
<dbReference type="InterPro" id="IPR001611">
    <property type="entry name" value="Leu-rich_rpt"/>
</dbReference>
<dbReference type="VEuPathDB" id="VectorBase:AAEL019800"/>
<evidence type="ECO:0000313" key="3">
    <source>
        <dbReference type="EMBL" id="EAT33655.1"/>
    </source>
</evidence>